<protein>
    <recommendedName>
        <fullName evidence="5">Universal stress protein</fullName>
    </recommendedName>
</protein>
<evidence type="ECO:0000313" key="21">
    <source>
        <dbReference type="Proteomes" id="UP000050520"/>
    </source>
</evidence>
<evidence type="ECO:0000313" key="9">
    <source>
        <dbReference type="EMBL" id="CDL38837.1"/>
    </source>
</evidence>
<dbReference type="EMBL" id="CP032184">
    <property type="protein sequence ID" value="AXZ48666.1"/>
    <property type="molecule type" value="Genomic_DNA"/>
</dbReference>
<dbReference type="Proteomes" id="UP000019194">
    <property type="component" value="Unassembled WGS sequence"/>
</dbReference>
<dbReference type="EMBL" id="JAWPBU010000021">
    <property type="protein sequence ID" value="MDW2760142.1"/>
    <property type="molecule type" value="Genomic_DNA"/>
</dbReference>
<dbReference type="OrthoDB" id="9792500at2"/>
<dbReference type="EMBL" id="CP114564">
    <property type="protein sequence ID" value="WAZ59065.1"/>
    <property type="molecule type" value="Genomic_DNA"/>
</dbReference>
<evidence type="ECO:0000256" key="1">
    <source>
        <dbReference type="ARBA" id="ARBA00004496"/>
    </source>
</evidence>
<reference evidence="16" key="13">
    <citation type="submission" date="2023-10" db="EMBL/GenBank/DDBJ databases">
        <title>Fecal carriage and genetic characteristics of carbapenem-resistant Enterobacterales among healthy adults from four provinces of China.</title>
        <authorList>
            <person name="Li Y."/>
            <person name="Zhang R."/>
        </authorList>
    </citation>
    <scope>NUCLEOTIDE SEQUENCE</scope>
    <source>
        <strain evidence="16">HN-136</strain>
    </source>
</reference>
<evidence type="ECO:0000313" key="8">
    <source>
        <dbReference type="EMBL" id="CAH6585779.1"/>
    </source>
</evidence>
<evidence type="ECO:0000313" key="11">
    <source>
        <dbReference type="EMBL" id="ELV3680935.1"/>
    </source>
</evidence>
<dbReference type="EMBL" id="CBWP010000052">
    <property type="protein sequence ID" value="CDL38837.1"/>
    <property type="molecule type" value="Genomic_DNA"/>
</dbReference>
<dbReference type="PANTHER" id="PTHR46268">
    <property type="entry name" value="STRESS RESPONSE PROTEIN NHAX"/>
    <property type="match status" value="1"/>
</dbReference>
<keyword evidence="3 5" id="KW-0963">Cytoplasm</keyword>
<sequence length="142" mass="15863">MSYSHILVAVAATPESQQLLDKAVSIARPVNARISLITLVSDPELYNQFAAPMLEDLREVMQEETQDFIDKLSKEAEYPIEHTFITYGALNEHILDVCRKYAIDLVIYGNHNHSFFSRASCSAKSVIHTSQVDVLLVPLAGD</sequence>
<evidence type="ECO:0000313" key="18">
    <source>
        <dbReference type="EMBL" id="QLV30270.1"/>
    </source>
</evidence>
<evidence type="ECO:0000313" key="25">
    <source>
        <dbReference type="Proteomes" id="UP001164536"/>
    </source>
</evidence>
<dbReference type="PIRSF" id="PIRSF006276">
    <property type="entry name" value="UspA"/>
    <property type="match status" value="1"/>
</dbReference>
<evidence type="ECO:0000259" key="6">
    <source>
        <dbReference type="Pfam" id="PF00582"/>
    </source>
</evidence>
<dbReference type="EMBL" id="ABOSXX010000017">
    <property type="protein sequence ID" value="ELV3680935.1"/>
    <property type="molecule type" value="Genomic_DNA"/>
</dbReference>
<dbReference type="Pfam" id="PF00582">
    <property type="entry name" value="Usp"/>
    <property type="match status" value="1"/>
</dbReference>
<evidence type="ECO:0000313" key="20">
    <source>
        <dbReference type="Proteomes" id="UP000019194"/>
    </source>
</evidence>
<keyword evidence="25" id="KW-1185">Reference proteome</keyword>
<comment type="subcellular location">
    <subcellularLocation>
        <location evidence="1 5">Cytoplasm</location>
    </subcellularLocation>
</comment>
<reference evidence="18" key="8">
    <citation type="journal article" date="2021" name="Microb. Genom.">
        <title>A genomic epidemiological study shows that prevalence of antimicrobial resistance in Enterobacterales is associated with the livestock host, as well as antimicrobial usage.</title>
        <authorList>
            <person name="AbuOun M."/>
            <person name="Jones H."/>
            <person name="Stubberfield E."/>
            <person name="Gilson D."/>
            <person name="Shaw L.P."/>
            <person name="Hubbard A.T.M."/>
            <person name="Chau K.K."/>
            <person name="Sebra R."/>
            <person name="Peto T.E.A."/>
            <person name="Crook D.W."/>
            <person name="Read D.S."/>
            <person name="Gweon H.S."/>
            <person name="Walker A.S."/>
            <person name="Stoesser N."/>
            <person name="Smith R.P."/>
            <person name="Anjum M.F."/>
            <person name="On Behalf Of The Rehab Consortium."/>
        </authorList>
    </citation>
    <scope>NUCLEOTIDE SEQUENCE</scope>
    <source>
        <strain evidence="18">RHBSTW-00370</strain>
    </source>
</reference>
<dbReference type="STRING" id="1333848.CFNIH1_20650"/>
<evidence type="ECO:0000313" key="12">
    <source>
        <dbReference type="EMBL" id="EMM7457370.1"/>
    </source>
</evidence>
<evidence type="ECO:0000313" key="22">
    <source>
        <dbReference type="Proteomes" id="UP000215827"/>
    </source>
</evidence>
<reference evidence="14" key="9">
    <citation type="submission" date="2021-07" db="EMBL/GenBank/DDBJ databases">
        <authorList>
            <consortium name="NCBI Pathogen Detection Project"/>
        </authorList>
    </citation>
    <scope>NUCLEOTIDE SEQUENCE</scope>
    <source>
        <strain evidence="14">91871</strain>
    </source>
</reference>
<dbReference type="Proteomes" id="UP000263627">
    <property type="component" value="Chromosome"/>
</dbReference>
<feature type="domain" description="UspA" evidence="6">
    <location>
        <begin position="3"/>
        <end position="138"/>
    </location>
</feature>
<dbReference type="Proteomes" id="UP000512222">
    <property type="component" value="Chromosome"/>
</dbReference>
<dbReference type="GeneID" id="87000780"/>
<dbReference type="AlphaFoldDB" id="A0A0D7LR98"/>
<evidence type="ECO:0000256" key="3">
    <source>
        <dbReference type="ARBA" id="ARBA00022490"/>
    </source>
</evidence>
<reference evidence="9 20" key="1">
    <citation type="submission" date="2013-10" db="EMBL/GenBank/DDBJ databases">
        <title>Antibiotic resistance diversity of beta-lactamase producers in the General Hospital Vienna.</title>
        <authorList>
            <person name="Barisic I."/>
            <person name="Mitteregger D."/>
            <person name="Hirschl A.M."/>
            <person name="Noehammer C."/>
            <person name="Wiesinger-Mayr H."/>
        </authorList>
    </citation>
    <scope>NUCLEOTIDE SEQUENCE [LARGE SCALE GENOMIC DNA]</scope>
    <source>
        <strain evidence="9 20">ISC11</strain>
    </source>
</reference>
<organism evidence="9 20">
    <name type="scientific">Citrobacter freundii</name>
    <dbReference type="NCBI Taxonomy" id="546"/>
    <lineage>
        <taxon>Bacteria</taxon>
        <taxon>Pseudomonadati</taxon>
        <taxon>Pseudomonadota</taxon>
        <taxon>Gammaproteobacteria</taxon>
        <taxon>Enterobacterales</taxon>
        <taxon>Enterobacteriaceae</taxon>
        <taxon>Citrobacter</taxon>
        <taxon>Citrobacter freundii complex</taxon>
    </lineage>
</organism>
<dbReference type="InterPro" id="IPR014729">
    <property type="entry name" value="Rossmann-like_a/b/a_fold"/>
</dbReference>
<dbReference type="GO" id="GO:0005737">
    <property type="term" value="C:cytoplasm"/>
    <property type="evidence" value="ECO:0007669"/>
    <property type="project" value="UniProtKB-SubCell"/>
</dbReference>
<dbReference type="RefSeq" id="WP_003034619.1">
    <property type="nucleotide sequence ID" value="NZ_AP026940.1"/>
</dbReference>
<dbReference type="NCBIfam" id="NF007512">
    <property type="entry name" value="PRK10116.1"/>
    <property type="match status" value="1"/>
</dbReference>
<gene>
    <name evidence="10" type="primary">uspC</name>
    <name evidence="8" type="ORF">AI2935V1_2172</name>
    <name evidence="7" type="ORF">AM363_17860</name>
    <name evidence="15" type="ORF">AN672_20420</name>
    <name evidence="17" type="ORF">B9P89_15785</name>
    <name evidence="18" type="ORF">HV178_09855</name>
    <name evidence="14" type="ORF">KV121_002039</name>
    <name evidence="10" type="ORF">KY227_004449</name>
    <name evidence="19" type="ORF">O4000_09260</name>
    <name evidence="12" type="ORF">P7U51_001860</name>
    <name evidence="13" type="ORF">PQQ21_005006</name>
    <name evidence="16" type="ORF">RYZ67_16880</name>
    <name evidence="11" type="ORF">SGX49_003391</name>
</gene>
<reference evidence="24" key="7">
    <citation type="submission" date="2020-06" db="EMBL/GenBank/DDBJ databases">
        <title>REHAB project genomes.</title>
        <authorList>
            <person name="Shaw L.P."/>
        </authorList>
    </citation>
    <scope>NUCLEOTIDE SEQUENCE [LARGE SCALE GENOMIC DNA]</scope>
    <source>
        <strain evidence="24">RHBSTW-00370</strain>
    </source>
</reference>
<dbReference type="Proteomes" id="UP001279522">
    <property type="component" value="Unassembled WGS sequence"/>
</dbReference>
<evidence type="ECO:0000313" key="15">
    <source>
        <dbReference type="EMBL" id="KPR53370.1"/>
    </source>
</evidence>
<reference evidence="19" key="11">
    <citation type="submission" date="2022-12" db="EMBL/GenBank/DDBJ databases">
        <title>2953647.</title>
        <authorList>
            <person name="Hergert J."/>
            <person name="Casey R."/>
            <person name="Wagner J."/>
            <person name="Young E.L."/>
            <person name="Oakeson K.F."/>
        </authorList>
    </citation>
    <scope>NUCLEOTIDE SEQUENCE</scope>
    <source>
        <strain evidence="19">2953647</strain>
    </source>
</reference>
<dbReference type="Proteomes" id="UP000789647">
    <property type="component" value="Chromosome"/>
</dbReference>
<dbReference type="EMBL" id="OW995941">
    <property type="protein sequence ID" value="CAH6585779.1"/>
    <property type="molecule type" value="Genomic_DNA"/>
</dbReference>
<dbReference type="Proteomes" id="UP001164536">
    <property type="component" value="Chromosome"/>
</dbReference>
<evidence type="ECO:0000256" key="5">
    <source>
        <dbReference type="PIRNR" id="PIRNR006276"/>
    </source>
</evidence>
<comment type="function">
    <text evidence="4 5">Required for resistance to DNA-damaging agents.</text>
</comment>
<dbReference type="Proteomes" id="UP000215827">
    <property type="component" value="Unassembled WGS sequence"/>
</dbReference>
<dbReference type="EMBL" id="NEFA01000018">
    <property type="protein sequence ID" value="OYR02523.1"/>
    <property type="molecule type" value="Genomic_DNA"/>
</dbReference>
<evidence type="ECO:0000313" key="17">
    <source>
        <dbReference type="EMBL" id="OYR02523.1"/>
    </source>
</evidence>
<evidence type="ECO:0000313" key="19">
    <source>
        <dbReference type="EMBL" id="WAZ59065.1"/>
    </source>
</evidence>
<evidence type="ECO:0000256" key="2">
    <source>
        <dbReference type="ARBA" id="ARBA00008791"/>
    </source>
</evidence>
<dbReference type="SUPFAM" id="SSF52402">
    <property type="entry name" value="Adenine nucleotide alpha hydrolases-like"/>
    <property type="match status" value="1"/>
</dbReference>
<dbReference type="Proteomes" id="UP001278087">
    <property type="component" value="Unassembled WGS sequence"/>
</dbReference>
<dbReference type="EMBL" id="ABLGCN030000003">
    <property type="protein sequence ID" value="EMM7457370.1"/>
    <property type="molecule type" value="Genomic_DNA"/>
</dbReference>
<accession>A0A0D7LR98</accession>
<dbReference type="Proteomes" id="UP000050520">
    <property type="component" value="Unassembled WGS sequence"/>
</dbReference>
<dbReference type="PANTHER" id="PTHR46268:SF16">
    <property type="entry name" value="UNIVERSAL STRESS PROTEIN C"/>
    <property type="match status" value="1"/>
</dbReference>
<dbReference type="Proteomes" id="UP000885148">
    <property type="component" value="Unassembled WGS sequence"/>
</dbReference>
<evidence type="ECO:0000313" key="16">
    <source>
        <dbReference type="EMBL" id="MDW2760142.1"/>
    </source>
</evidence>
<comment type="similarity">
    <text evidence="2 5">Belongs to the universal stress protein A family.</text>
</comment>
<evidence type="ECO:0000256" key="4">
    <source>
        <dbReference type="ARBA" id="ARBA00037131"/>
    </source>
</evidence>
<dbReference type="InterPro" id="IPR006015">
    <property type="entry name" value="Universal_stress_UspA"/>
</dbReference>
<dbReference type="InterPro" id="IPR006016">
    <property type="entry name" value="UspA"/>
</dbReference>
<evidence type="ECO:0000313" key="23">
    <source>
        <dbReference type="Proteomes" id="UP000263627"/>
    </source>
</evidence>
<reference evidence="11" key="12">
    <citation type="submission" date="2023-05" db="EMBL/GenBank/DDBJ databases">
        <authorList>
            <consortium name="Clinical and Environmental Microbiology Branch: Whole genome sequencing antimicrobial resistance pathogens in the healthcare setting"/>
        </authorList>
    </citation>
    <scope>NUCLEOTIDE SEQUENCE</scope>
    <source>
        <strain evidence="10">2021DK-00049</strain>
        <strain evidence="13">2023GN-00102</strain>
        <strain evidence="11">2023GN-00287</strain>
        <strain evidence="12">Whole organism</strain>
    </source>
</reference>
<evidence type="ECO:0000313" key="24">
    <source>
        <dbReference type="Proteomes" id="UP000512222"/>
    </source>
</evidence>
<evidence type="ECO:0000313" key="10">
    <source>
        <dbReference type="EMBL" id="EHT9941307.1"/>
    </source>
</evidence>
<name>A0A0D7LR98_CITFR</name>
<dbReference type="EMBL" id="ABBJDF010000030">
    <property type="protein sequence ID" value="EHT9941307.1"/>
    <property type="molecule type" value="Genomic_DNA"/>
</dbReference>
<reference evidence="21" key="2">
    <citation type="submission" date="2015-09" db="EMBL/GenBank/DDBJ databases">
        <title>Prevalence of NDMs in South Africa.</title>
        <authorList>
            <person name="Osei Sekyere J."/>
            <person name="Govinden U."/>
            <person name="Essack S."/>
            <person name="Haldorsen B."/>
            <person name="Samuelsen O."/>
            <person name="Aasnaes B."/>
            <person name="Sundsfjord A."/>
        </authorList>
    </citation>
    <scope>NUCLEOTIDE SEQUENCE [LARGE SCALE GENOMIC DNA]</scope>
    <source>
        <strain evidence="21">ST62:944112508</strain>
    </source>
</reference>
<dbReference type="EMBL" id="CP056573">
    <property type="protein sequence ID" value="QLV30270.1"/>
    <property type="molecule type" value="Genomic_DNA"/>
</dbReference>
<evidence type="ECO:0000313" key="13">
    <source>
        <dbReference type="EMBL" id="EMN4147649.1"/>
    </source>
</evidence>
<dbReference type="EMBL" id="ABKLER030000035">
    <property type="protein sequence ID" value="EMN4147649.1"/>
    <property type="molecule type" value="Genomic_DNA"/>
</dbReference>
<dbReference type="EMBL" id="LJEB01000098">
    <property type="protein sequence ID" value="KPR53370.1"/>
    <property type="molecule type" value="Genomic_DNA"/>
</dbReference>
<reference evidence="15 21" key="3">
    <citation type="journal article" date="2017" name="PLoS ONE">
        <title>Genomic and phenotypic characterisation of fluoroquinolone resistance mechanisms in Enterobacteriaceae in Durban, South Africa.</title>
        <authorList>
            <person name="Osei Sekyere J."/>
            <person name="Amoako D.G."/>
        </authorList>
    </citation>
    <scope>NUCLEOTIDE SEQUENCE [LARGE SCALE GENOMIC DNA]</scope>
    <source>
        <strain evidence="15 21">ST62:944112508</strain>
    </source>
</reference>
<evidence type="ECO:0000313" key="14">
    <source>
        <dbReference type="EMBL" id="HBH7041982.1"/>
    </source>
</evidence>
<dbReference type="EMBL" id="DAESCB010000005">
    <property type="protein sequence ID" value="HBH7041982.1"/>
    <property type="molecule type" value="Genomic_DNA"/>
</dbReference>
<reference evidence="17 22" key="4">
    <citation type="submission" date="2017-04" db="EMBL/GenBank/DDBJ databases">
        <title>Emergence of KPC-2-producing Citrobacter isolates from sediments of a Chinese river.</title>
        <authorList>
            <person name="Zheng B."/>
        </authorList>
    </citation>
    <scope>NUCLEOTIDE SEQUENCE [LARGE SCALE GENOMIC DNA]</scope>
    <source>
        <strain evidence="17 22">C191</strain>
    </source>
</reference>
<dbReference type="Proteomes" id="UP001169574">
    <property type="component" value="Unassembled WGS sequence"/>
</dbReference>
<reference evidence="7 23" key="6">
    <citation type="submission" date="2018-09" db="EMBL/GenBank/DDBJ databases">
        <title>Whole genome sequencing of Citrobacter freundii AR_0116.</title>
        <authorList>
            <person name="Conlan S."/>
            <person name="Thomas P.J."/>
            <person name="Mullikin J."/>
            <person name="Frank K.M."/>
            <person name="Segre J.A."/>
        </authorList>
    </citation>
    <scope>NUCLEOTIDE SEQUENCE [LARGE SCALE GENOMIC DNA]</scope>
    <source>
        <strain evidence="7 23">AR_0116</strain>
    </source>
</reference>
<reference evidence="8" key="10">
    <citation type="submission" date="2022-05" db="EMBL/GenBank/DDBJ databases">
        <authorList>
            <person name="Alioto T."/>
            <person name="Alioto T."/>
            <person name="Gomez Garrido J."/>
        </authorList>
    </citation>
    <scope>NUCLEOTIDE SEQUENCE</scope>
    <source>
        <strain evidence="8">112</strain>
    </source>
</reference>
<evidence type="ECO:0000313" key="7">
    <source>
        <dbReference type="EMBL" id="AXZ48666.1"/>
    </source>
</evidence>
<proteinExistence type="inferred from homology"/>
<reference evidence="14" key="5">
    <citation type="journal article" date="2018" name="Genome Biol.">
        <title>SKESA: strategic k-mer extension for scrupulous assemblies.</title>
        <authorList>
            <person name="Souvorov A."/>
            <person name="Agarwala R."/>
            <person name="Lipman D.J."/>
        </authorList>
    </citation>
    <scope>NUCLEOTIDE SEQUENCE</scope>
    <source>
        <strain evidence="14">91871</strain>
    </source>
</reference>
<dbReference type="Gene3D" id="3.40.50.620">
    <property type="entry name" value="HUPs"/>
    <property type="match status" value="1"/>
</dbReference>